<dbReference type="EMBL" id="CP012342">
    <property type="protein sequence ID" value="AKV58369.1"/>
    <property type="molecule type" value="Genomic_DNA"/>
</dbReference>
<dbReference type="RefSeq" id="WP_052204270.1">
    <property type="nucleotide sequence ID" value="NZ_CP012342.1"/>
</dbReference>
<dbReference type="Proteomes" id="UP000060016">
    <property type="component" value="Chromosome"/>
</dbReference>
<keyword evidence="1" id="KW-0732">Signal</keyword>
<evidence type="ECO:0000313" key="2">
    <source>
        <dbReference type="EMBL" id="AKV58369.1"/>
    </source>
</evidence>
<dbReference type="KEGG" id="crie:AK829_03395"/>
<dbReference type="STRING" id="156976.AK829_03395"/>
<accession>A0A0K1RAD4</accession>
<feature type="signal peptide" evidence="1">
    <location>
        <begin position="1"/>
        <end position="30"/>
    </location>
</feature>
<dbReference type="PATRIC" id="fig|156976.3.peg.669"/>
<keyword evidence="3" id="KW-1185">Reference proteome</keyword>
<evidence type="ECO:0000256" key="1">
    <source>
        <dbReference type="SAM" id="SignalP"/>
    </source>
</evidence>
<dbReference type="SUPFAM" id="SSF101908">
    <property type="entry name" value="Putative isomerase YbhE"/>
    <property type="match status" value="1"/>
</dbReference>
<gene>
    <name evidence="2" type="ORF">AK829_03395</name>
</gene>
<proteinExistence type="predicted"/>
<feature type="chain" id="PRO_5005468085" description="Prolipoprotein LppL" evidence="1">
    <location>
        <begin position="31"/>
        <end position="333"/>
    </location>
</feature>
<name>A0A0K1RAD4_9CORY</name>
<dbReference type="AlphaFoldDB" id="A0A0K1RAD4"/>
<evidence type="ECO:0008006" key="4">
    <source>
        <dbReference type="Google" id="ProtNLM"/>
    </source>
</evidence>
<sequence length="333" mass="34489">MKPLPTRVASATVLAAALSLAACTSPTEVADDLAQNMGSASPVASPSATDPDGEVIAFAPVRDLDTTGDLVAVRTDDAVHVGTVEQLRNNTAVTYPTDASCGEVSANAGTFALACGSQVRLFDASGETTLEVEEPATAAVVTSSGEVVTASDAQRKVWVYRDGKKVDTISVARETDQLIAMQLPDQDDAVVRINRFDTTIQDVDWSGGRQGGTLRVGLGVGKIDGTDGVVLAADATGSQLFVYNTMDIIRLHQTAPVAQGPWDVTWDAANKLAWITSTADNTATGYDLSGGVPVQKAQVATVADPQSIISLDDATLIIASATGDGIQIVKETL</sequence>
<dbReference type="PROSITE" id="PS51257">
    <property type="entry name" value="PROKAR_LIPOPROTEIN"/>
    <property type="match status" value="1"/>
</dbReference>
<reference evidence="2 3" key="1">
    <citation type="submission" date="2015-08" db="EMBL/GenBank/DDBJ databases">
        <authorList>
            <person name="Babu N.S."/>
            <person name="Beckwith C.J."/>
            <person name="Beseler K.G."/>
            <person name="Brison A."/>
            <person name="Carone J.V."/>
            <person name="Caskin T.P."/>
            <person name="Diamond M."/>
            <person name="Durham M.E."/>
            <person name="Foxe J.M."/>
            <person name="Go M."/>
            <person name="Henderson B.A."/>
            <person name="Jones I.B."/>
            <person name="McGettigan J.A."/>
            <person name="Micheletti S.J."/>
            <person name="Nasrallah M.E."/>
            <person name="Ortiz D."/>
            <person name="Piller C.R."/>
            <person name="Privatt S.R."/>
            <person name="Schneider S.L."/>
            <person name="Sharp S."/>
            <person name="Smith T.C."/>
            <person name="Stanton J.D."/>
            <person name="Ullery H.E."/>
            <person name="Wilson R.J."/>
            <person name="Serrano M.G."/>
            <person name="Buck G."/>
            <person name="Lee V."/>
            <person name="Wang Y."/>
            <person name="Carvalho R."/>
            <person name="Voegtly L."/>
            <person name="Shi R."/>
            <person name="Duckworth R."/>
            <person name="Johnson A."/>
            <person name="Loviza R."/>
            <person name="Walstead R."/>
            <person name="Shah Z."/>
            <person name="Kiflezghi M."/>
            <person name="Wade K."/>
            <person name="Ball S.L."/>
            <person name="Bradley K.W."/>
            <person name="Asai D.J."/>
            <person name="Bowman C.A."/>
            <person name="Russell D.A."/>
            <person name="Pope W.H."/>
            <person name="Jacobs-Sera D."/>
            <person name="Hendrix R.W."/>
            <person name="Hatfull G.F."/>
        </authorList>
    </citation>
    <scope>NUCLEOTIDE SEQUENCE [LARGE SCALE GENOMIC DNA]</scope>
    <source>
        <strain evidence="2 3">PUDD_83A45</strain>
    </source>
</reference>
<organism evidence="2 3">
    <name type="scientific">Corynebacterium riegelii</name>
    <dbReference type="NCBI Taxonomy" id="156976"/>
    <lineage>
        <taxon>Bacteria</taxon>
        <taxon>Bacillati</taxon>
        <taxon>Actinomycetota</taxon>
        <taxon>Actinomycetes</taxon>
        <taxon>Mycobacteriales</taxon>
        <taxon>Corynebacteriaceae</taxon>
        <taxon>Corynebacterium</taxon>
    </lineage>
</organism>
<protein>
    <recommendedName>
        <fullName evidence="4">Prolipoprotein LppL</fullName>
    </recommendedName>
</protein>
<evidence type="ECO:0000313" key="3">
    <source>
        <dbReference type="Proteomes" id="UP000060016"/>
    </source>
</evidence>